<name>A0ABY6PQ23_9ACTN</name>
<reference evidence="1" key="1">
    <citation type="journal article" date="2022" name="Front. Microbiol.">
        <title>Mirubactin C rescues the lethal effect of cell wall biosynthesis mutations in Bacillus subtilis.</title>
        <authorList>
            <person name="Kepplinger B."/>
            <person name="Wen X."/>
            <person name="Tyler A.R."/>
            <person name="Kim B.Y."/>
            <person name="Brown J."/>
            <person name="Banks P."/>
            <person name="Dashti Y."/>
            <person name="Mackenzie E.S."/>
            <person name="Wills C."/>
            <person name="Kawai Y."/>
            <person name="Waldron K.J."/>
            <person name="Allenby N.E.E."/>
            <person name="Wu L.J."/>
            <person name="Hall M.J."/>
            <person name="Errington J."/>
        </authorList>
    </citation>
    <scope>NUCLEOTIDE SEQUENCE</scope>
    <source>
        <strain evidence="1">MDA8-470</strain>
    </source>
</reference>
<organism evidence="1 2">
    <name type="scientific">Streptomyces drozdowiczii</name>
    <dbReference type="NCBI Taxonomy" id="202862"/>
    <lineage>
        <taxon>Bacteria</taxon>
        <taxon>Bacillati</taxon>
        <taxon>Actinomycetota</taxon>
        <taxon>Actinomycetes</taxon>
        <taxon>Kitasatosporales</taxon>
        <taxon>Streptomycetaceae</taxon>
        <taxon>Streptomyces</taxon>
    </lineage>
</organism>
<dbReference type="RefSeq" id="WP_265540497.1">
    <property type="nucleotide sequence ID" value="NZ_CP098740.1"/>
</dbReference>
<proteinExistence type="predicted"/>
<sequence>MADDYVWTRREDETSPAYEAFRTYLGMGTKRTLAAVGEALGKSAALMERWSATHDWRARVLAHDQYMASAATDGLASQMASARDDNLELAATLRAHLTTQLHTAMQNGDDPSVRWSQALAAMVRLEEHAFRLKDDPKTSQLRDRAKELVRRLEEAGRQ</sequence>
<protein>
    <submittedName>
        <fullName evidence="1">Uncharacterized protein</fullName>
    </submittedName>
</protein>
<dbReference type="EMBL" id="CP098740">
    <property type="protein sequence ID" value="UZK54074.1"/>
    <property type="molecule type" value="Genomic_DNA"/>
</dbReference>
<keyword evidence="2" id="KW-1185">Reference proteome</keyword>
<accession>A0ABY6PQ23</accession>
<evidence type="ECO:0000313" key="1">
    <source>
        <dbReference type="EMBL" id="UZK54074.1"/>
    </source>
</evidence>
<dbReference type="Proteomes" id="UP001164963">
    <property type="component" value="Chromosome"/>
</dbReference>
<gene>
    <name evidence="1" type="ORF">NEH16_07840</name>
</gene>
<evidence type="ECO:0000313" key="2">
    <source>
        <dbReference type="Proteomes" id="UP001164963"/>
    </source>
</evidence>